<dbReference type="NCBIfam" id="NF047646">
    <property type="entry name" value="REP_Tyr_transpos"/>
    <property type="match status" value="1"/>
</dbReference>
<proteinExistence type="predicted"/>
<dbReference type="RefSeq" id="WP_102766169.1">
    <property type="nucleotide sequence ID" value="NZ_POSP01000001.1"/>
</dbReference>
<evidence type="ECO:0000256" key="1">
    <source>
        <dbReference type="SAM" id="MobiDB-lite"/>
    </source>
</evidence>
<dbReference type="SMART" id="SM01321">
    <property type="entry name" value="Y1_Tnp"/>
    <property type="match status" value="1"/>
</dbReference>
<sequence>MARLPRLVLPGQAHHLMLRGNNRQPIVHEDADRRQFLDLLRDCARTHRVAVHAYVLMDNHLHVLATPEDEPGLGKLVQSIGRRYVAWFNHKYGRSGTLWEGRYRATVIDSERYFLACMRYIELNPVRAGLCSSPEEFPWSSCASHLGRRSDSLLSEHLLYWTLGNTPFEREAAYRELLAEGCADAERLRFTDATLKGWPLGSEGFLRALADQTQRRLEPLPRGRPRRKLEASDPSGDS</sequence>
<dbReference type="PANTHER" id="PTHR34322">
    <property type="entry name" value="TRANSPOSASE, Y1_TNP DOMAIN-CONTAINING"/>
    <property type="match status" value="1"/>
</dbReference>
<dbReference type="EMBL" id="POSP01000001">
    <property type="protein sequence ID" value="PND40034.1"/>
    <property type="molecule type" value="Genomic_DNA"/>
</dbReference>
<evidence type="ECO:0000313" key="4">
    <source>
        <dbReference type="Proteomes" id="UP000235916"/>
    </source>
</evidence>
<organism evidence="3 4">
    <name type="scientific">Kinneretia aquatilis</name>
    <dbReference type="NCBI Taxonomy" id="2070761"/>
    <lineage>
        <taxon>Bacteria</taxon>
        <taxon>Pseudomonadati</taxon>
        <taxon>Pseudomonadota</taxon>
        <taxon>Betaproteobacteria</taxon>
        <taxon>Burkholderiales</taxon>
        <taxon>Sphaerotilaceae</taxon>
        <taxon>Roseateles</taxon>
    </lineage>
</organism>
<dbReference type="GO" id="GO:0003677">
    <property type="term" value="F:DNA binding"/>
    <property type="evidence" value="ECO:0007669"/>
    <property type="project" value="InterPro"/>
</dbReference>
<dbReference type="InterPro" id="IPR002686">
    <property type="entry name" value="Transposase_17"/>
</dbReference>
<protein>
    <submittedName>
        <fullName evidence="3">Transposase</fullName>
    </submittedName>
</protein>
<dbReference type="Gene3D" id="3.30.70.1290">
    <property type="entry name" value="Transposase IS200-like"/>
    <property type="match status" value="1"/>
</dbReference>
<dbReference type="PANTHER" id="PTHR34322:SF2">
    <property type="entry name" value="TRANSPOSASE IS200-LIKE DOMAIN-CONTAINING PROTEIN"/>
    <property type="match status" value="1"/>
</dbReference>
<reference evidence="3 4" key="1">
    <citation type="submission" date="2018-01" db="EMBL/GenBank/DDBJ databases">
        <title>Draft genome sequence of Paucibacter aquatile CR182 isolated from freshwater of the Nakdong River.</title>
        <authorList>
            <person name="Choi A."/>
            <person name="Chung E.J."/>
        </authorList>
    </citation>
    <scope>NUCLEOTIDE SEQUENCE [LARGE SCALE GENOMIC DNA]</scope>
    <source>
        <strain evidence="3 4">CR182</strain>
    </source>
</reference>
<dbReference type="AlphaFoldDB" id="A0A2N8L2V7"/>
<dbReference type="SUPFAM" id="SSF143422">
    <property type="entry name" value="Transposase IS200-like"/>
    <property type="match status" value="1"/>
</dbReference>
<dbReference type="GO" id="GO:0006313">
    <property type="term" value="P:DNA transposition"/>
    <property type="evidence" value="ECO:0007669"/>
    <property type="project" value="InterPro"/>
</dbReference>
<evidence type="ECO:0000259" key="2">
    <source>
        <dbReference type="SMART" id="SM01321"/>
    </source>
</evidence>
<feature type="domain" description="Transposase IS200-like" evidence="2">
    <location>
        <begin position="9"/>
        <end position="124"/>
    </location>
</feature>
<evidence type="ECO:0000313" key="3">
    <source>
        <dbReference type="EMBL" id="PND40034.1"/>
    </source>
</evidence>
<dbReference type="Proteomes" id="UP000235916">
    <property type="component" value="Unassembled WGS sequence"/>
</dbReference>
<accession>A0A2N8L2V7</accession>
<name>A0A2N8L2V7_9BURK</name>
<dbReference type="InterPro" id="IPR036515">
    <property type="entry name" value="Transposase_17_sf"/>
</dbReference>
<feature type="region of interest" description="Disordered" evidence="1">
    <location>
        <begin position="217"/>
        <end position="238"/>
    </location>
</feature>
<dbReference type="GO" id="GO:0004803">
    <property type="term" value="F:transposase activity"/>
    <property type="evidence" value="ECO:0007669"/>
    <property type="project" value="InterPro"/>
</dbReference>
<dbReference type="OrthoDB" id="9814067at2"/>
<comment type="caution">
    <text evidence="3">The sequence shown here is derived from an EMBL/GenBank/DDBJ whole genome shotgun (WGS) entry which is preliminary data.</text>
</comment>
<gene>
    <name evidence="3" type="ORF">C1O66_01145</name>
</gene>
<keyword evidence="4" id="KW-1185">Reference proteome</keyword>
<dbReference type="Pfam" id="PF01797">
    <property type="entry name" value="Y1_Tnp"/>
    <property type="match status" value="1"/>
</dbReference>